<feature type="transmembrane region" description="Helical" evidence="2">
    <location>
        <begin position="62"/>
        <end position="82"/>
    </location>
</feature>
<evidence type="ECO:0000259" key="3">
    <source>
        <dbReference type="Pfam" id="PF08508"/>
    </source>
</evidence>
<evidence type="ECO:0000256" key="2">
    <source>
        <dbReference type="SAM" id="Phobius"/>
    </source>
</evidence>
<dbReference type="VEuPathDB" id="FungiDB:HMPREF1541_08191"/>
<dbReference type="InParanoid" id="W2RL25"/>
<reference evidence="4 5" key="1">
    <citation type="submission" date="2013-03" db="EMBL/GenBank/DDBJ databases">
        <title>The Genome Sequence of Phialophora europaea CBS 101466.</title>
        <authorList>
            <consortium name="The Broad Institute Genomics Platform"/>
            <person name="Cuomo C."/>
            <person name="de Hoog S."/>
            <person name="Gorbushina A."/>
            <person name="Walker B."/>
            <person name="Young S.K."/>
            <person name="Zeng Q."/>
            <person name="Gargeya S."/>
            <person name="Fitzgerald M."/>
            <person name="Haas B."/>
            <person name="Abouelleil A."/>
            <person name="Allen A.W."/>
            <person name="Alvarado L."/>
            <person name="Arachchi H.M."/>
            <person name="Berlin A.M."/>
            <person name="Chapman S.B."/>
            <person name="Gainer-Dewar J."/>
            <person name="Goldberg J."/>
            <person name="Griggs A."/>
            <person name="Gujja S."/>
            <person name="Hansen M."/>
            <person name="Howarth C."/>
            <person name="Imamovic A."/>
            <person name="Ireland A."/>
            <person name="Larimer J."/>
            <person name="McCowan C."/>
            <person name="Murphy C."/>
            <person name="Pearson M."/>
            <person name="Poon T.W."/>
            <person name="Priest M."/>
            <person name="Roberts A."/>
            <person name="Saif S."/>
            <person name="Shea T."/>
            <person name="Sisk P."/>
            <person name="Sykes S."/>
            <person name="Wortman J."/>
            <person name="Nusbaum C."/>
            <person name="Birren B."/>
        </authorList>
    </citation>
    <scope>NUCLEOTIDE SEQUENCE [LARGE SCALE GENOMIC DNA]</scope>
    <source>
        <strain evidence="4 5">CBS 101466</strain>
    </source>
</reference>
<dbReference type="GO" id="GO:0005783">
    <property type="term" value="C:endoplasmic reticulum"/>
    <property type="evidence" value="ECO:0007669"/>
    <property type="project" value="TreeGrafter"/>
</dbReference>
<dbReference type="PANTHER" id="PTHR39405">
    <property type="entry name" value="DSC E3 UBIQUITIN LIGASE COMPLEX SUBUNIT 4"/>
    <property type="match status" value="1"/>
</dbReference>
<evidence type="ECO:0000313" key="5">
    <source>
        <dbReference type="Proteomes" id="UP000030752"/>
    </source>
</evidence>
<gene>
    <name evidence="4" type="ORF">HMPREF1541_08191</name>
</gene>
<feature type="region of interest" description="Disordered" evidence="1">
    <location>
        <begin position="146"/>
        <end position="173"/>
    </location>
</feature>
<keyword evidence="2" id="KW-0812">Transmembrane</keyword>
<dbReference type="HOGENOM" id="CLU_1081960_0_0_1"/>
<dbReference type="Pfam" id="PF08508">
    <property type="entry name" value="DUF1746"/>
    <property type="match status" value="1"/>
</dbReference>
<evidence type="ECO:0000313" key="4">
    <source>
        <dbReference type="EMBL" id="ETN37201.1"/>
    </source>
</evidence>
<dbReference type="GO" id="GO:0044695">
    <property type="term" value="C:Dsc E3 ubiquitin ligase complex"/>
    <property type="evidence" value="ECO:0007669"/>
    <property type="project" value="InterPro"/>
</dbReference>
<dbReference type="PANTHER" id="PTHR39405:SF1">
    <property type="entry name" value="DSC E3 UBIQUITIN LIGASE COMPLEX SUBUNIT 4"/>
    <property type="match status" value="1"/>
</dbReference>
<name>W2RL25_CYPE1</name>
<evidence type="ECO:0000256" key="1">
    <source>
        <dbReference type="SAM" id="MobiDB-lite"/>
    </source>
</evidence>
<dbReference type="GO" id="GO:0032933">
    <property type="term" value="P:SREBP signaling pathway"/>
    <property type="evidence" value="ECO:0007669"/>
    <property type="project" value="InterPro"/>
</dbReference>
<dbReference type="eggNOG" id="ENOG502S4TY">
    <property type="taxonomic scope" value="Eukaryota"/>
</dbReference>
<keyword evidence="2" id="KW-1133">Transmembrane helix</keyword>
<dbReference type="Proteomes" id="UP000030752">
    <property type="component" value="Unassembled WGS sequence"/>
</dbReference>
<dbReference type="EMBL" id="KB822724">
    <property type="protein sequence ID" value="ETN37201.1"/>
    <property type="molecule type" value="Genomic_DNA"/>
</dbReference>
<proteinExistence type="predicted"/>
<feature type="transmembrane region" description="Helical" evidence="2">
    <location>
        <begin position="21"/>
        <end position="42"/>
    </location>
</feature>
<dbReference type="OrthoDB" id="5428737at2759"/>
<dbReference type="GeneID" id="19975530"/>
<organism evidence="4 5">
    <name type="scientific">Cyphellophora europaea (strain CBS 101466)</name>
    <name type="common">Phialophora europaea</name>
    <dbReference type="NCBI Taxonomy" id="1220924"/>
    <lineage>
        <taxon>Eukaryota</taxon>
        <taxon>Fungi</taxon>
        <taxon>Dikarya</taxon>
        <taxon>Ascomycota</taxon>
        <taxon>Pezizomycotina</taxon>
        <taxon>Eurotiomycetes</taxon>
        <taxon>Chaetothyriomycetidae</taxon>
        <taxon>Chaetothyriales</taxon>
        <taxon>Cyphellophoraceae</taxon>
        <taxon>Cyphellophora</taxon>
    </lineage>
</organism>
<keyword evidence="5" id="KW-1185">Reference proteome</keyword>
<dbReference type="AlphaFoldDB" id="W2RL25"/>
<dbReference type="InterPro" id="IPR038967">
    <property type="entry name" value="Dsc4-like"/>
</dbReference>
<dbReference type="InterPro" id="IPR013715">
    <property type="entry name" value="DUF1746"/>
</dbReference>
<feature type="domain" description="DUF1746" evidence="3">
    <location>
        <begin position="30"/>
        <end position="131"/>
    </location>
</feature>
<accession>W2RL25</accession>
<keyword evidence="2" id="KW-0472">Membrane</keyword>
<protein>
    <recommendedName>
        <fullName evidence="3">DUF1746 domain-containing protein</fullName>
    </recommendedName>
</protein>
<dbReference type="RefSeq" id="XP_008720733.1">
    <property type="nucleotide sequence ID" value="XM_008722511.1"/>
</dbReference>
<sequence>MSSAGNNDARLRVPDQRLDHFGALTNTLASCVFIQLACSYYYDNLSILLVLRTAAQVLFVDITASLGPVLFINVICILTHVLHAAPAATARSARGYIHGSLFVDLVGEPEKTSKWRLLSQDVLICALQLIMLAIAYERYLLTEGKKETTPPQTLDAEEEGRQEGVNEDTGETEDGIEMQTLLPHSEEATASGASAQNDLVLTLNVRRSLKGLVALNKANSTVATVSSASERADRLRALLMRIAAERAGAGTAAATGTGTTTGS</sequence>